<evidence type="ECO:0000313" key="2">
    <source>
        <dbReference type="EMBL" id="CAI3582314.1"/>
    </source>
</evidence>
<reference evidence="3 5" key="1">
    <citation type="submission" date="2017-10" db="EMBL/GenBank/DDBJ databases">
        <title>Effective Description of Clostridium neonatale sp. nov. linked to necrotizing enterocolitis in neonates and a clarification of species assignable to the genus Clostridium (Prazmowski 1880) emend. Lawson and Rainey 2016.</title>
        <authorList>
            <person name="Bernard K."/>
            <person name="Burdz T."/>
            <person name="Wiebe D."/>
            <person name="Balcewich B."/>
            <person name="Alfa M."/>
            <person name="Bernier A.-M."/>
        </authorList>
    </citation>
    <scope>NUCLEOTIDE SEQUENCE [LARGE SCALE GENOMIC DNA]</scope>
    <source>
        <strain evidence="3 5">LCDC99A005</strain>
    </source>
</reference>
<dbReference type="PANTHER" id="PTHR47197:SF3">
    <property type="entry name" value="DIHYDRO-HEME D1 DEHYDROGENASE"/>
    <property type="match status" value="1"/>
</dbReference>
<dbReference type="Proteomes" id="UP000220840">
    <property type="component" value="Unassembled WGS sequence"/>
</dbReference>
<dbReference type="GeneID" id="68877058"/>
<reference evidence="2" key="4">
    <citation type="submission" date="2022-10" db="EMBL/GenBank/DDBJ databases">
        <authorList>
            <person name="Aires J."/>
            <person name="Mesa V."/>
        </authorList>
    </citation>
    <scope>NUCLEOTIDE SEQUENCE</scope>
    <source>
        <strain evidence="2">Clostridium neonatale JD116</strain>
    </source>
</reference>
<proteinExistence type="predicted"/>
<reference evidence="1" key="3">
    <citation type="submission" date="2021-10" db="EMBL/GenBank/DDBJ databases">
        <authorList>
            <person name="Mesa V."/>
        </authorList>
    </citation>
    <scope>NUCLEOTIDE SEQUENCE</scope>
    <source>
        <strain evidence="1">CC3_PB</strain>
    </source>
</reference>
<dbReference type="Gene3D" id="2.130.10.10">
    <property type="entry name" value="YVTN repeat-like/Quinoprotein amine dehydrogenase"/>
    <property type="match status" value="1"/>
</dbReference>
<dbReference type="Proteomes" id="UP000431451">
    <property type="component" value="Unassembled WGS sequence"/>
</dbReference>
<evidence type="ECO:0000313" key="6">
    <source>
        <dbReference type="Proteomes" id="UP000431451"/>
    </source>
</evidence>
<dbReference type="Proteomes" id="UP000789738">
    <property type="component" value="Unassembled WGS sequence"/>
</dbReference>
<evidence type="ECO:0000313" key="3">
    <source>
        <dbReference type="EMBL" id="PEG30701.1"/>
    </source>
</evidence>
<dbReference type="InterPro" id="IPR011048">
    <property type="entry name" value="Haem_d1_sf"/>
</dbReference>
<dbReference type="EMBL" id="UWJD01000001">
    <property type="protein sequence ID" value="VCT84111.1"/>
    <property type="molecule type" value="Genomic_DNA"/>
</dbReference>
<protein>
    <submittedName>
        <fullName evidence="4">Antigen Lp49</fullName>
    </submittedName>
</protein>
<dbReference type="EMBL" id="PDCJ01000001">
    <property type="protein sequence ID" value="PEG30701.1"/>
    <property type="molecule type" value="Genomic_DNA"/>
</dbReference>
<dbReference type="OrthoDB" id="1706639at2"/>
<dbReference type="AlphaFoldDB" id="A0A2A7MH90"/>
<dbReference type="InterPro" id="IPR015943">
    <property type="entry name" value="WD40/YVTN_repeat-like_dom_sf"/>
</dbReference>
<dbReference type="EMBL" id="CAMTCP010000188">
    <property type="protein sequence ID" value="CAI3582314.1"/>
    <property type="molecule type" value="Genomic_DNA"/>
</dbReference>
<dbReference type="Proteomes" id="UP001189143">
    <property type="component" value="Unassembled WGS sequence"/>
</dbReference>
<dbReference type="SUPFAM" id="SSF51004">
    <property type="entry name" value="C-terminal (heme d1) domain of cytochrome cd1-nitrite reductase"/>
    <property type="match status" value="1"/>
</dbReference>
<organism evidence="3 5">
    <name type="scientific">Clostridium neonatale</name>
    <dbReference type="NCBI Taxonomy" id="137838"/>
    <lineage>
        <taxon>Bacteria</taxon>
        <taxon>Bacillati</taxon>
        <taxon>Bacillota</taxon>
        <taxon>Clostridia</taxon>
        <taxon>Eubacteriales</taxon>
        <taxon>Clostridiaceae</taxon>
        <taxon>Clostridium</taxon>
    </lineage>
</organism>
<sequence>MSYIIVCNTGSDSIIKFDCETMKTKEMKLTNGEKPFGPHESCVYNNKLLVSNSYNNTISIINLKEFKEEGNIYIGSHPNDLICYENRMYVACGDLNSLITYDIEKNQLDFEIPTGIFPHNIQIIDEKKLAFVCNMGEDNISVIDCTDNRELTRIQVGHIPIKSIISKNKKYLYVAVSKLGHNTKGEIVMLSLDNLEILERIDVGFAPVDLYEDDDYLYVSNFCDEYISIINLKTFTEENKCKINGMPRGIVKYNDTLYIGDYLNGTLNIVDLKMDKKKVITIGKEPNAMTIFKN</sequence>
<evidence type="ECO:0000313" key="1">
    <source>
        <dbReference type="EMBL" id="CAG9708745.1"/>
    </source>
</evidence>
<dbReference type="STRING" id="137838.GCA_001458595_02055"/>
<gene>
    <name evidence="4" type="primary">orfC</name>
    <name evidence="2" type="ORF">CNEO2_260050</name>
    <name evidence="1" type="ORF">CNEO_43803</name>
    <name evidence="4" type="ORF">CNEONATNEC25_01710</name>
    <name evidence="3" type="ORF">CQ394_02975</name>
</gene>
<reference evidence="4 6" key="2">
    <citation type="submission" date="2018-06" db="EMBL/GenBank/DDBJ databases">
        <authorList>
            <consortium name="IHU Genomes"/>
        </authorList>
    </citation>
    <scope>NUCLEOTIDE SEQUENCE [LARGE SCALE GENOMIC DNA]</scope>
    <source>
        <strain evidence="4 6">NEC25</strain>
    </source>
</reference>
<evidence type="ECO:0000313" key="4">
    <source>
        <dbReference type="EMBL" id="VCT84111.1"/>
    </source>
</evidence>
<dbReference type="EMBL" id="CAKJVE010000004">
    <property type="protein sequence ID" value="CAG9708745.1"/>
    <property type="molecule type" value="Genomic_DNA"/>
</dbReference>
<keyword evidence="5" id="KW-1185">Reference proteome</keyword>
<accession>A0A2A7MH90</accession>
<dbReference type="PANTHER" id="PTHR47197">
    <property type="entry name" value="PROTEIN NIRF"/>
    <property type="match status" value="1"/>
</dbReference>
<name>A0A2A7MH90_9CLOT</name>
<evidence type="ECO:0000313" key="5">
    <source>
        <dbReference type="Proteomes" id="UP000220840"/>
    </source>
</evidence>
<dbReference type="InterPro" id="IPR051200">
    <property type="entry name" value="Host-pathogen_enzymatic-act"/>
</dbReference>
<dbReference type="RefSeq" id="WP_058294871.1">
    <property type="nucleotide sequence ID" value="NZ_CAKJVD010000035.1"/>
</dbReference>